<name>A0A382K9G2_9ZZZZ</name>
<organism evidence="1">
    <name type="scientific">marine metagenome</name>
    <dbReference type="NCBI Taxonomy" id="408172"/>
    <lineage>
        <taxon>unclassified sequences</taxon>
        <taxon>metagenomes</taxon>
        <taxon>ecological metagenomes</taxon>
    </lineage>
</organism>
<dbReference type="AlphaFoldDB" id="A0A382K9G2"/>
<evidence type="ECO:0000313" key="1">
    <source>
        <dbReference type="EMBL" id="SVC21110.1"/>
    </source>
</evidence>
<dbReference type="EMBL" id="UINC01079272">
    <property type="protein sequence ID" value="SVC21110.1"/>
    <property type="molecule type" value="Genomic_DNA"/>
</dbReference>
<proteinExistence type="predicted"/>
<sequence>MVYTTNKKIMAIIYSYPGLVGNLAGDDLLIISDMSKKHKPTNSVTLNQIAGYVKTELTPGLVYQAPWNATTNTPTLDDTTLVQPNIGY</sequence>
<accession>A0A382K9G2</accession>
<gene>
    <name evidence="1" type="ORF">METZ01_LOCUS273964</name>
</gene>
<reference evidence="1" key="1">
    <citation type="submission" date="2018-05" db="EMBL/GenBank/DDBJ databases">
        <authorList>
            <person name="Lanie J.A."/>
            <person name="Ng W.-L."/>
            <person name="Kazmierczak K.M."/>
            <person name="Andrzejewski T.M."/>
            <person name="Davidsen T.M."/>
            <person name="Wayne K.J."/>
            <person name="Tettelin H."/>
            <person name="Glass J.I."/>
            <person name="Rusch D."/>
            <person name="Podicherti R."/>
            <person name="Tsui H.-C.T."/>
            <person name="Winkler M.E."/>
        </authorList>
    </citation>
    <scope>NUCLEOTIDE SEQUENCE</scope>
</reference>
<feature type="non-terminal residue" evidence="1">
    <location>
        <position position="88"/>
    </location>
</feature>
<protein>
    <submittedName>
        <fullName evidence="1">Uncharacterized protein</fullName>
    </submittedName>
</protein>